<dbReference type="Proteomes" id="UP000075420">
    <property type="component" value="Unassembled WGS sequence"/>
</dbReference>
<comment type="function">
    <text evidence="1 6">Forms part of the ribosomal stalk, playing a central role in the interaction of the ribosome with GTP-bound translation factors.</text>
</comment>
<comment type="similarity">
    <text evidence="2 6">Belongs to the universal ribosomal protein uL10 family.</text>
</comment>
<keyword evidence="6" id="KW-0699">rRNA-binding</keyword>
<dbReference type="InterPro" id="IPR043141">
    <property type="entry name" value="Ribosomal_uL10-like_sf"/>
</dbReference>
<dbReference type="GO" id="GO:0015934">
    <property type="term" value="C:large ribosomal subunit"/>
    <property type="evidence" value="ECO:0007669"/>
    <property type="project" value="InterPro"/>
</dbReference>
<dbReference type="GO" id="GO:0070180">
    <property type="term" value="F:large ribosomal subunit rRNA binding"/>
    <property type="evidence" value="ECO:0007669"/>
    <property type="project" value="UniProtKB-UniRule"/>
</dbReference>
<dbReference type="CDD" id="cd05797">
    <property type="entry name" value="Ribosomal_L10"/>
    <property type="match status" value="1"/>
</dbReference>
<keyword evidence="4 6" id="KW-0687">Ribonucleoprotein</keyword>
<evidence type="ECO:0000256" key="2">
    <source>
        <dbReference type="ARBA" id="ARBA00008889"/>
    </source>
</evidence>
<evidence type="ECO:0000256" key="5">
    <source>
        <dbReference type="ARBA" id="ARBA00035202"/>
    </source>
</evidence>
<dbReference type="PROSITE" id="PS01109">
    <property type="entry name" value="RIBOSOMAL_L10"/>
    <property type="match status" value="1"/>
</dbReference>
<dbReference type="Gene3D" id="3.30.70.1730">
    <property type="match status" value="1"/>
</dbReference>
<protein>
    <recommendedName>
        <fullName evidence="5 6">Large ribosomal subunit protein uL10</fullName>
    </recommendedName>
</protein>
<dbReference type="InterPro" id="IPR022973">
    <property type="entry name" value="Ribosomal_uL10_bac"/>
</dbReference>
<dbReference type="Gene3D" id="6.10.250.290">
    <property type="match status" value="1"/>
</dbReference>
<dbReference type="InterPro" id="IPR001790">
    <property type="entry name" value="Ribosomal_uL10"/>
</dbReference>
<keyword evidence="6" id="KW-0694">RNA-binding</keyword>
<dbReference type="NCBIfam" id="NF000955">
    <property type="entry name" value="PRK00099.1-1"/>
    <property type="match status" value="1"/>
</dbReference>
<dbReference type="EMBL" id="JELY01001165">
    <property type="protein sequence ID" value="KYF56677.1"/>
    <property type="molecule type" value="Genomic_DNA"/>
</dbReference>
<dbReference type="GO" id="GO:0003735">
    <property type="term" value="F:structural constituent of ribosome"/>
    <property type="evidence" value="ECO:0007669"/>
    <property type="project" value="InterPro"/>
</dbReference>
<dbReference type="Pfam" id="PF00466">
    <property type="entry name" value="Ribosomal_L10"/>
    <property type="match status" value="1"/>
</dbReference>
<reference evidence="7 8" key="1">
    <citation type="submission" date="2014-02" db="EMBL/GenBank/DDBJ databases">
        <title>The small core and large imbalanced accessory genome model reveals a collaborative survival strategy of Sorangium cellulosum strains in nature.</title>
        <authorList>
            <person name="Han K."/>
            <person name="Peng R."/>
            <person name="Blom J."/>
            <person name="Li Y.-Z."/>
        </authorList>
    </citation>
    <scope>NUCLEOTIDE SEQUENCE [LARGE SCALE GENOMIC DNA]</scope>
    <source>
        <strain evidence="7 8">So0157-25</strain>
    </source>
</reference>
<dbReference type="AlphaFoldDB" id="A0A150PLR7"/>
<sequence>MERSQKEAVVGSVRQKFERMSSAVFLDFKGMNVEAVTKLRDEFRKSGVEYRVVKNTLVRHAIKEHPWANTLAKSLTGMTGVAWSYEDPSAAAKVVKAFRKDNQKLQIKAGLIEGQILSGDAVETQLATMPGKDELRATLLATLQAPLQQFVQQLNAPLQNFAYLLKAKEDAGSSG</sequence>
<comment type="caution">
    <text evidence="7">The sequence shown here is derived from an EMBL/GenBank/DDBJ whole genome shotgun (WGS) entry which is preliminary data.</text>
</comment>
<accession>A0A150PLR7</accession>
<proteinExistence type="inferred from homology"/>
<evidence type="ECO:0000313" key="7">
    <source>
        <dbReference type="EMBL" id="KYF56677.1"/>
    </source>
</evidence>
<evidence type="ECO:0000256" key="1">
    <source>
        <dbReference type="ARBA" id="ARBA00002633"/>
    </source>
</evidence>
<name>A0A150PLR7_SORCE</name>
<dbReference type="InterPro" id="IPR002363">
    <property type="entry name" value="Ribosomal_uL10_CS_bac"/>
</dbReference>
<organism evidence="7 8">
    <name type="scientific">Sorangium cellulosum</name>
    <name type="common">Polyangium cellulosum</name>
    <dbReference type="NCBI Taxonomy" id="56"/>
    <lineage>
        <taxon>Bacteria</taxon>
        <taxon>Pseudomonadati</taxon>
        <taxon>Myxococcota</taxon>
        <taxon>Polyangia</taxon>
        <taxon>Polyangiales</taxon>
        <taxon>Polyangiaceae</taxon>
        <taxon>Sorangium</taxon>
    </lineage>
</organism>
<dbReference type="HAMAP" id="MF_00362">
    <property type="entry name" value="Ribosomal_uL10"/>
    <property type="match status" value="1"/>
</dbReference>
<evidence type="ECO:0000256" key="3">
    <source>
        <dbReference type="ARBA" id="ARBA00022980"/>
    </source>
</evidence>
<dbReference type="PANTHER" id="PTHR11560">
    <property type="entry name" value="39S RIBOSOMAL PROTEIN L10, MITOCHONDRIAL"/>
    <property type="match status" value="1"/>
</dbReference>
<gene>
    <name evidence="6" type="primary">rplJ</name>
    <name evidence="7" type="ORF">BE08_45165</name>
</gene>
<dbReference type="SUPFAM" id="SSF160369">
    <property type="entry name" value="Ribosomal protein L10-like"/>
    <property type="match status" value="1"/>
</dbReference>
<evidence type="ECO:0000313" key="8">
    <source>
        <dbReference type="Proteomes" id="UP000075420"/>
    </source>
</evidence>
<keyword evidence="3 6" id="KW-0689">Ribosomal protein</keyword>
<dbReference type="InterPro" id="IPR047865">
    <property type="entry name" value="Ribosomal_uL10_bac_type"/>
</dbReference>
<comment type="subunit">
    <text evidence="6">Part of the ribosomal stalk of the 50S ribosomal subunit. The N-terminus interacts with L11 and the large rRNA to form the base of the stalk. The C-terminus forms an elongated spine to which L12 dimers bind in a sequential fashion forming a multimeric L10(L12)X complex.</text>
</comment>
<evidence type="ECO:0000256" key="6">
    <source>
        <dbReference type="HAMAP-Rule" id="MF_00362"/>
    </source>
</evidence>
<dbReference type="GO" id="GO:0006412">
    <property type="term" value="P:translation"/>
    <property type="evidence" value="ECO:0007669"/>
    <property type="project" value="UniProtKB-UniRule"/>
</dbReference>
<evidence type="ECO:0000256" key="4">
    <source>
        <dbReference type="ARBA" id="ARBA00023274"/>
    </source>
</evidence>